<proteinExistence type="predicted"/>
<keyword evidence="1" id="KW-0812">Transmembrane</keyword>
<dbReference type="AlphaFoldDB" id="A0A9X2I5Q1"/>
<keyword evidence="1" id="KW-0472">Membrane</keyword>
<evidence type="ECO:0000256" key="1">
    <source>
        <dbReference type="SAM" id="Phobius"/>
    </source>
</evidence>
<comment type="caution">
    <text evidence="2">The sequence shown here is derived from an EMBL/GenBank/DDBJ whole genome shotgun (WGS) entry which is preliminary data.</text>
</comment>
<feature type="transmembrane region" description="Helical" evidence="1">
    <location>
        <begin position="55"/>
        <end position="76"/>
    </location>
</feature>
<protein>
    <submittedName>
        <fullName evidence="2">DUF2269 domain-containing protein</fullName>
    </submittedName>
</protein>
<feature type="transmembrane region" description="Helical" evidence="1">
    <location>
        <begin position="127"/>
        <end position="150"/>
    </location>
</feature>
<name>A0A9X2I5Q1_9BACI</name>
<dbReference type="RefSeq" id="WP_250096215.1">
    <property type="nucleotide sequence ID" value="NZ_JAKRYL010000008.1"/>
</dbReference>
<dbReference type="EMBL" id="JAKRYL010000008">
    <property type="protein sequence ID" value="MCL7747309.1"/>
    <property type="molecule type" value="Genomic_DNA"/>
</dbReference>
<keyword evidence="3" id="KW-1185">Reference proteome</keyword>
<evidence type="ECO:0000313" key="3">
    <source>
        <dbReference type="Proteomes" id="UP001139150"/>
    </source>
</evidence>
<feature type="transmembrane region" description="Helical" evidence="1">
    <location>
        <begin position="12"/>
        <end position="35"/>
    </location>
</feature>
<sequence>MIMVPWFRKLTLTIHITSTVGWLGAVFGYIALVIAALITQDVQMGRVAWSAMEIIGWYVIVPLALVSFLTGLVMSLGTAWGLFRHYWILFKLLLTIVATVVLLLNMPTVSYLANVTHQTGAFNFDGLWGQLLHAGGGLAVLFLTTILSVYKPRGMTRYGIQKQEQLRKLSQQ</sequence>
<evidence type="ECO:0000313" key="2">
    <source>
        <dbReference type="EMBL" id="MCL7747309.1"/>
    </source>
</evidence>
<dbReference type="Proteomes" id="UP001139150">
    <property type="component" value="Unassembled WGS sequence"/>
</dbReference>
<organism evidence="2 3">
    <name type="scientific">Halalkalibacter alkaliphilus</name>
    <dbReference type="NCBI Taxonomy" id="2917993"/>
    <lineage>
        <taxon>Bacteria</taxon>
        <taxon>Bacillati</taxon>
        <taxon>Bacillota</taxon>
        <taxon>Bacilli</taxon>
        <taxon>Bacillales</taxon>
        <taxon>Bacillaceae</taxon>
        <taxon>Halalkalibacter</taxon>
    </lineage>
</organism>
<gene>
    <name evidence="2" type="ORF">MF646_09270</name>
</gene>
<reference evidence="2" key="1">
    <citation type="submission" date="2022-02" db="EMBL/GenBank/DDBJ databases">
        <title>Halalkalibacter sp. nov. isolated from Lonar Lake, India.</title>
        <authorList>
            <person name="Joshi A."/>
            <person name="Thite S."/>
            <person name="Lodha T."/>
        </authorList>
    </citation>
    <scope>NUCLEOTIDE SEQUENCE</scope>
    <source>
        <strain evidence="2">MEB205</strain>
    </source>
</reference>
<accession>A0A9X2I5Q1</accession>
<keyword evidence="1" id="KW-1133">Transmembrane helix</keyword>
<feature type="transmembrane region" description="Helical" evidence="1">
    <location>
        <begin position="88"/>
        <end position="107"/>
    </location>
</feature>